<dbReference type="EMBL" id="SDRB02010471">
    <property type="protein sequence ID" value="THG06261.1"/>
    <property type="molecule type" value="Genomic_DNA"/>
</dbReference>
<dbReference type="AlphaFoldDB" id="A0A4S4DSQ6"/>
<dbReference type="PANTHER" id="PTHR48045">
    <property type="entry name" value="UDP-GLYCOSYLTRANSFERASE 72B1"/>
    <property type="match status" value="1"/>
</dbReference>
<sequence>MGHLIPSIEFAKQLVHHHHFSATILIPSAAPPTTAQKKVLQTLPKTIHYIFLPPVQLHNEPLSAAFQIFLTVTLSLPSIKHTFASLSTITRLVSLIVDQFGIDAIDVAKEFGISPYLFFSSSAMSLLFCLHLPKIDETVTGEYRDLLEPIQFPGCVPVHGRDLSELFQDRSNKAYKGLIDSFKRYGRAEGIIVNSFVDMGEVAIKALFVNELGKPPIYSVRPLI</sequence>
<protein>
    <recommendedName>
        <fullName evidence="3">UDP-glycosyltransferase</fullName>
    </recommendedName>
</protein>
<dbReference type="PANTHER" id="PTHR48045:SF11">
    <property type="entry name" value="UDP-GLYCOSYLTRANSFERASE 72B1"/>
    <property type="match status" value="1"/>
</dbReference>
<dbReference type="Proteomes" id="UP000306102">
    <property type="component" value="Unassembled WGS sequence"/>
</dbReference>
<evidence type="ECO:0008006" key="3">
    <source>
        <dbReference type="Google" id="ProtNLM"/>
    </source>
</evidence>
<accession>A0A4S4DSQ6</accession>
<reference evidence="1 2" key="1">
    <citation type="journal article" date="2018" name="Proc. Natl. Acad. Sci. U.S.A.">
        <title>Draft genome sequence of Camellia sinensis var. sinensis provides insights into the evolution of the tea genome and tea quality.</title>
        <authorList>
            <person name="Wei C."/>
            <person name="Yang H."/>
            <person name="Wang S."/>
            <person name="Zhao J."/>
            <person name="Liu C."/>
            <person name="Gao L."/>
            <person name="Xia E."/>
            <person name="Lu Y."/>
            <person name="Tai Y."/>
            <person name="She G."/>
            <person name="Sun J."/>
            <person name="Cao H."/>
            <person name="Tong W."/>
            <person name="Gao Q."/>
            <person name="Li Y."/>
            <person name="Deng W."/>
            <person name="Jiang X."/>
            <person name="Wang W."/>
            <person name="Chen Q."/>
            <person name="Zhang S."/>
            <person name="Li H."/>
            <person name="Wu J."/>
            <person name="Wang P."/>
            <person name="Li P."/>
            <person name="Shi C."/>
            <person name="Zheng F."/>
            <person name="Jian J."/>
            <person name="Huang B."/>
            <person name="Shan D."/>
            <person name="Shi M."/>
            <person name="Fang C."/>
            <person name="Yue Y."/>
            <person name="Li F."/>
            <person name="Li D."/>
            <person name="Wei S."/>
            <person name="Han B."/>
            <person name="Jiang C."/>
            <person name="Yin Y."/>
            <person name="Xia T."/>
            <person name="Zhang Z."/>
            <person name="Bennetzen J.L."/>
            <person name="Zhao S."/>
            <person name="Wan X."/>
        </authorList>
    </citation>
    <scope>NUCLEOTIDE SEQUENCE [LARGE SCALE GENOMIC DNA]</scope>
    <source>
        <strain evidence="2">cv. Shuchazao</strain>
        <tissue evidence="1">Leaf</tissue>
    </source>
</reference>
<comment type="caution">
    <text evidence="1">The sequence shown here is derived from an EMBL/GenBank/DDBJ whole genome shotgun (WGS) entry which is preliminary data.</text>
</comment>
<dbReference type="Gene3D" id="3.40.50.2000">
    <property type="entry name" value="Glycogen Phosphorylase B"/>
    <property type="match status" value="1"/>
</dbReference>
<name>A0A4S4DSQ6_CAMSN</name>
<proteinExistence type="predicted"/>
<gene>
    <name evidence="1" type="ORF">TEA_006036</name>
</gene>
<organism evidence="1 2">
    <name type="scientific">Camellia sinensis var. sinensis</name>
    <name type="common">China tea</name>
    <dbReference type="NCBI Taxonomy" id="542762"/>
    <lineage>
        <taxon>Eukaryota</taxon>
        <taxon>Viridiplantae</taxon>
        <taxon>Streptophyta</taxon>
        <taxon>Embryophyta</taxon>
        <taxon>Tracheophyta</taxon>
        <taxon>Spermatophyta</taxon>
        <taxon>Magnoliopsida</taxon>
        <taxon>eudicotyledons</taxon>
        <taxon>Gunneridae</taxon>
        <taxon>Pentapetalae</taxon>
        <taxon>asterids</taxon>
        <taxon>Ericales</taxon>
        <taxon>Theaceae</taxon>
        <taxon>Camellia</taxon>
    </lineage>
</organism>
<dbReference type="SUPFAM" id="SSF53756">
    <property type="entry name" value="UDP-Glycosyltransferase/glycogen phosphorylase"/>
    <property type="match status" value="1"/>
</dbReference>
<evidence type="ECO:0000313" key="2">
    <source>
        <dbReference type="Proteomes" id="UP000306102"/>
    </source>
</evidence>
<keyword evidence="2" id="KW-1185">Reference proteome</keyword>
<dbReference type="FunFam" id="3.40.50.2000:FF:000054">
    <property type="entry name" value="Glycosyltransferase"/>
    <property type="match status" value="1"/>
</dbReference>
<evidence type="ECO:0000313" key="1">
    <source>
        <dbReference type="EMBL" id="THG06261.1"/>
    </source>
</evidence>